<evidence type="ECO:0000313" key="4">
    <source>
        <dbReference type="EMBL" id="KAH7160869.1"/>
    </source>
</evidence>
<dbReference type="InterPro" id="IPR000757">
    <property type="entry name" value="Beta-glucanase-like"/>
</dbReference>
<evidence type="ECO:0000313" key="5">
    <source>
        <dbReference type="Proteomes" id="UP000738349"/>
    </source>
</evidence>
<dbReference type="EMBL" id="JAGMUV010000004">
    <property type="protein sequence ID" value="KAH7160869.1"/>
    <property type="molecule type" value="Genomic_DNA"/>
</dbReference>
<organism evidence="4 5">
    <name type="scientific">Dactylonectria macrodidyma</name>
    <dbReference type="NCBI Taxonomy" id="307937"/>
    <lineage>
        <taxon>Eukaryota</taxon>
        <taxon>Fungi</taxon>
        <taxon>Dikarya</taxon>
        <taxon>Ascomycota</taxon>
        <taxon>Pezizomycotina</taxon>
        <taxon>Sordariomycetes</taxon>
        <taxon>Hypocreomycetidae</taxon>
        <taxon>Hypocreales</taxon>
        <taxon>Nectriaceae</taxon>
        <taxon>Dactylonectria</taxon>
    </lineage>
</organism>
<dbReference type="PROSITE" id="PS51762">
    <property type="entry name" value="GH16_2"/>
    <property type="match status" value="1"/>
</dbReference>
<dbReference type="Gene3D" id="2.60.120.200">
    <property type="match status" value="1"/>
</dbReference>
<feature type="compositionally biased region" description="Low complexity" evidence="1">
    <location>
        <begin position="352"/>
        <end position="386"/>
    </location>
</feature>
<dbReference type="PANTHER" id="PTHR10963:SF24">
    <property type="entry name" value="GLYCOSIDASE C21B10.07-RELATED"/>
    <property type="match status" value="1"/>
</dbReference>
<sequence>MAYQLNVSYAGESLLSGFNWINYPDPSNGFVSYQNQEDALRQGLYSIDPDTGVVRIGVDSTNKYTLDQGRPSIRLESKESFDMGLFIADFLHMPPSQCGVWPAFWAYGADWPNGGELDIIEGANLAYTNIISGHTAEGCSLDSADDGFFTGERRNFECGIGTDNVGCGYNPPESDTSSYGDGFNAIGGGVYAVQWNRQYLSVWHFPRGSIPADIKAKQPDPSGWGPPQAIFGGAKCEVDDFFNDMNLVVNINFCGDYGASTWQNFDTCTALADTCVEYVADNPEAFENVYWDVNYIEVYKFPSGGEFTIEEPSIPTSPMTTLSNGTASITTPGPVDATTTTPFSNMTDSRTTENTATGSAATGSTATESDDPASGSTSPTDSPSTANPGRIGDYTYLGCFSSTSRFPTFNLTQESGEMTLERCVNACAGVTYAGVYEGECYCADRLDAGTRALGDGSACDHPCPGDETEFCGGIAGQSNSSARFRFQRRDAPGNYLLSVCGNVKEEQPETPPPMRPPPDSVVTGVHYTRITIPYMIPCPTNMASLMSQQYVASVYDCGCDSQPKVPMETKVVNCEACGPGGENAVTVTVPVTTGSVPIATGGVHIVTAGASNVPSLNPPQRKADNQSISVATLTLTQTPPSDEKDIPLVVSSGSGWIEARNNLALAAVVAVLCAIVL</sequence>
<proteinExistence type="predicted"/>
<evidence type="ECO:0008006" key="6">
    <source>
        <dbReference type="Google" id="ProtNLM"/>
    </source>
</evidence>
<dbReference type="Pfam" id="PF26113">
    <property type="entry name" value="GH16_XgeA"/>
    <property type="match status" value="1"/>
</dbReference>
<gene>
    <name evidence="4" type="ORF">EDB81DRAFT_682109</name>
</gene>
<dbReference type="PANTHER" id="PTHR10963">
    <property type="entry name" value="GLYCOSYL HYDROLASE-RELATED"/>
    <property type="match status" value="1"/>
</dbReference>
<dbReference type="GO" id="GO:0009251">
    <property type="term" value="P:glucan catabolic process"/>
    <property type="evidence" value="ECO:0007669"/>
    <property type="project" value="TreeGrafter"/>
</dbReference>
<dbReference type="InterPro" id="IPR013320">
    <property type="entry name" value="ConA-like_dom_sf"/>
</dbReference>
<evidence type="ECO:0000256" key="1">
    <source>
        <dbReference type="SAM" id="MobiDB-lite"/>
    </source>
</evidence>
<comment type="caution">
    <text evidence="4">The sequence shown here is derived from an EMBL/GenBank/DDBJ whole genome shotgun (WGS) entry which is preliminary data.</text>
</comment>
<dbReference type="AlphaFoldDB" id="A0A9P9JBW6"/>
<feature type="region of interest" description="Disordered" evidence="1">
    <location>
        <begin position="310"/>
        <end position="389"/>
    </location>
</feature>
<dbReference type="SMART" id="SM00321">
    <property type="entry name" value="WSC"/>
    <property type="match status" value="1"/>
</dbReference>
<dbReference type="CDD" id="cd02181">
    <property type="entry name" value="GH16_fungal_Lam16A_glucanase"/>
    <property type="match status" value="1"/>
</dbReference>
<dbReference type="OrthoDB" id="192832at2759"/>
<dbReference type="Proteomes" id="UP000738349">
    <property type="component" value="Unassembled WGS sequence"/>
</dbReference>
<dbReference type="GO" id="GO:0004553">
    <property type="term" value="F:hydrolase activity, hydrolyzing O-glycosyl compounds"/>
    <property type="evidence" value="ECO:0007669"/>
    <property type="project" value="InterPro"/>
</dbReference>
<keyword evidence="5" id="KW-1185">Reference proteome</keyword>
<feature type="compositionally biased region" description="Polar residues" evidence="1">
    <location>
        <begin position="314"/>
        <end position="329"/>
    </location>
</feature>
<dbReference type="Pfam" id="PF01822">
    <property type="entry name" value="WSC"/>
    <property type="match status" value="1"/>
</dbReference>
<dbReference type="PROSITE" id="PS51212">
    <property type="entry name" value="WSC"/>
    <property type="match status" value="1"/>
</dbReference>
<dbReference type="InterPro" id="IPR050546">
    <property type="entry name" value="Glycosyl_Hydrlase_16"/>
</dbReference>
<feature type="compositionally biased region" description="Low complexity" evidence="1">
    <location>
        <begin position="330"/>
        <end position="342"/>
    </location>
</feature>
<dbReference type="InterPro" id="IPR002889">
    <property type="entry name" value="WSC_carb-bd"/>
</dbReference>
<reference evidence="4" key="1">
    <citation type="journal article" date="2021" name="Nat. Commun.">
        <title>Genetic determinants of endophytism in the Arabidopsis root mycobiome.</title>
        <authorList>
            <person name="Mesny F."/>
            <person name="Miyauchi S."/>
            <person name="Thiergart T."/>
            <person name="Pickel B."/>
            <person name="Atanasova L."/>
            <person name="Karlsson M."/>
            <person name="Huettel B."/>
            <person name="Barry K.W."/>
            <person name="Haridas S."/>
            <person name="Chen C."/>
            <person name="Bauer D."/>
            <person name="Andreopoulos W."/>
            <person name="Pangilinan J."/>
            <person name="LaButti K."/>
            <person name="Riley R."/>
            <person name="Lipzen A."/>
            <person name="Clum A."/>
            <person name="Drula E."/>
            <person name="Henrissat B."/>
            <person name="Kohler A."/>
            <person name="Grigoriev I.V."/>
            <person name="Martin F.M."/>
            <person name="Hacquard S."/>
        </authorList>
    </citation>
    <scope>NUCLEOTIDE SEQUENCE</scope>
    <source>
        <strain evidence="4">MPI-CAGE-AT-0147</strain>
    </source>
</reference>
<dbReference type="SUPFAM" id="SSF49899">
    <property type="entry name" value="Concanavalin A-like lectins/glucanases"/>
    <property type="match status" value="1"/>
</dbReference>
<protein>
    <recommendedName>
        <fullName evidence="6">Endo-1,3(4)-beta-glucanase</fullName>
    </recommendedName>
</protein>
<feature type="domain" description="WSC" evidence="2">
    <location>
        <begin position="393"/>
        <end position="487"/>
    </location>
</feature>
<evidence type="ECO:0000259" key="3">
    <source>
        <dbReference type="PROSITE" id="PS51762"/>
    </source>
</evidence>
<name>A0A9P9JBW6_9HYPO</name>
<evidence type="ECO:0000259" key="2">
    <source>
        <dbReference type="PROSITE" id="PS51212"/>
    </source>
</evidence>
<feature type="domain" description="GH16" evidence="3">
    <location>
        <begin position="18"/>
        <end position="304"/>
    </location>
</feature>
<accession>A0A9P9JBW6</accession>